<dbReference type="SMART" id="SM00849">
    <property type="entry name" value="Lactamase_B"/>
    <property type="match status" value="1"/>
</dbReference>
<protein>
    <submittedName>
        <fullName evidence="3">Beta-lactamase superfamily hydrolase</fullName>
    </submittedName>
</protein>
<evidence type="ECO:0000259" key="2">
    <source>
        <dbReference type="SMART" id="SM00849"/>
    </source>
</evidence>
<evidence type="ECO:0000313" key="4">
    <source>
        <dbReference type="Proteomes" id="UP000050911"/>
    </source>
</evidence>
<dbReference type="Pfam" id="PF12706">
    <property type="entry name" value="Lactamase_B_2"/>
    <property type="match status" value="1"/>
</dbReference>
<dbReference type="PANTHER" id="PTHR46018:SF4">
    <property type="entry name" value="METALLO-HYDROLASE YHFI-RELATED"/>
    <property type="match status" value="1"/>
</dbReference>
<gene>
    <name evidence="3" type="ORF">FC96_GL000502</name>
</gene>
<dbReference type="PANTHER" id="PTHR46018">
    <property type="entry name" value="ZINC PHOSPHODIESTERASE ELAC PROTEIN 1"/>
    <property type="match status" value="1"/>
</dbReference>
<dbReference type="InterPro" id="IPR036866">
    <property type="entry name" value="RibonucZ/Hydroxyglut_hydro"/>
</dbReference>
<dbReference type="GO" id="GO:0042781">
    <property type="term" value="F:3'-tRNA processing endoribonuclease activity"/>
    <property type="evidence" value="ECO:0007669"/>
    <property type="project" value="TreeGrafter"/>
</dbReference>
<name>A0A0R1I0R9_9LACO</name>
<accession>A0A0R1I0R9</accession>
<evidence type="ECO:0000256" key="1">
    <source>
        <dbReference type="ARBA" id="ARBA00022833"/>
    </source>
</evidence>
<dbReference type="AlphaFoldDB" id="A0A0R1I0R9"/>
<evidence type="ECO:0000313" key="3">
    <source>
        <dbReference type="EMBL" id="KRK49569.1"/>
    </source>
</evidence>
<dbReference type="SUPFAM" id="SSF56281">
    <property type="entry name" value="Metallo-hydrolase/oxidoreductase"/>
    <property type="match status" value="1"/>
</dbReference>
<proteinExistence type="predicted"/>
<keyword evidence="4" id="KW-1185">Reference proteome</keyword>
<comment type="caution">
    <text evidence="3">The sequence shown here is derived from an EMBL/GenBank/DDBJ whole genome shotgun (WGS) entry which is preliminary data.</text>
</comment>
<dbReference type="CDD" id="cd07716">
    <property type="entry name" value="RNaseZ_short-form-like_MBL-fold"/>
    <property type="match status" value="1"/>
</dbReference>
<dbReference type="InterPro" id="IPR001279">
    <property type="entry name" value="Metallo-B-lactamas"/>
</dbReference>
<keyword evidence="1" id="KW-0862">Zinc</keyword>
<dbReference type="Gene3D" id="3.60.15.10">
    <property type="entry name" value="Ribonuclease Z/Hydroxyacylglutathione hydrolase-like"/>
    <property type="match status" value="1"/>
</dbReference>
<organism evidence="3 4">
    <name type="scientific">Secundilactobacillus kimchicus JCM 15530</name>
    <dbReference type="NCBI Taxonomy" id="1302272"/>
    <lineage>
        <taxon>Bacteria</taxon>
        <taxon>Bacillati</taxon>
        <taxon>Bacillota</taxon>
        <taxon>Bacilli</taxon>
        <taxon>Lactobacillales</taxon>
        <taxon>Lactobacillaceae</taxon>
        <taxon>Secundilactobacillus</taxon>
    </lineage>
</organism>
<dbReference type="PATRIC" id="fig|1302272.5.peg.500"/>
<feature type="domain" description="Metallo-beta-lactamase" evidence="2">
    <location>
        <begin position="21"/>
        <end position="200"/>
    </location>
</feature>
<sequence>MRELKLTVLGFYGGYPANGVGTSSYILSSGEFHLLLDCGSGALLKLETHMDPLALDAVLLSHYHHDHTADLGVLQYYWQLHEARPNVAVLPIYGPTSDPLNFGSLTWPHASEGHGYSDTQPVNIGPFAVTFMLTHHPVPAYAMRITEKSSGKVLVFTADTAYFEGLVDFAKGADTLLTDTNFFNDKTGTKWHMTSGESGHLAMATGATQLILTHLPQTGDLNQLVAEAQAAAPACRVERAFADQVFDI</sequence>
<reference evidence="3 4" key="1">
    <citation type="journal article" date="2015" name="Genome Announc.">
        <title>Expanding the biotechnology potential of lactobacilli through comparative genomics of 213 strains and associated genera.</title>
        <authorList>
            <person name="Sun Z."/>
            <person name="Harris H.M."/>
            <person name="McCann A."/>
            <person name="Guo C."/>
            <person name="Argimon S."/>
            <person name="Zhang W."/>
            <person name="Yang X."/>
            <person name="Jeffery I.B."/>
            <person name="Cooney J.C."/>
            <person name="Kagawa T.F."/>
            <person name="Liu W."/>
            <person name="Song Y."/>
            <person name="Salvetti E."/>
            <person name="Wrobel A."/>
            <person name="Rasinkangas P."/>
            <person name="Parkhill J."/>
            <person name="Rea M.C."/>
            <person name="O'Sullivan O."/>
            <person name="Ritari J."/>
            <person name="Douillard F.P."/>
            <person name="Paul Ross R."/>
            <person name="Yang R."/>
            <person name="Briner A.E."/>
            <person name="Felis G.E."/>
            <person name="de Vos W.M."/>
            <person name="Barrangou R."/>
            <person name="Klaenhammer T.R."/>
            <person name="Caufield P.W."/>
            <person name="Cui Y."/>
            <person name="Zhang H."/>
            <person name="O'Toole P.W."/>
        </authorList>
    </citation>
    <scope>NUCLEOTIDE SEQUENCE [LARGE SCALE GENOMIC DNA]</scope>
    <source>
        <strain evidence="3 4">JCM 15530</strain>
    </source>
</reference>
<dbReference type="Proteomes" id="UP000050911">
    <property type="component" value="Unassembled WGS sequence"/>
</dbReference>
<keyword evidence="3" id="KW-0378">Hydrolase</keyword>
<dbReference type="EMBL" id="AZCX01000001">
    <property type="protein sequence ID" value="KRK49569.1"/>
    <property type="molecule type" value="Genomic_DNA"/>
</dbReference>
<dbReference type="STRING" id="1302272.FC96_GL000502"/>